<dbReference type="KEGG" id="mgl:MGL_2153"/>
<dbReference type="CDD" id="cd07067">
    <property type="entry name" value="HP_PGM_like"/>
    <property type="match status" value="1"/>
</dbReference>
<dbReference type="VEuPathDB" id="FungiDB:MGL_2153"/>
<dbReference type="AlphaFoldDB" id="A8Q268"/>
<dbReference type="STRING" id="425265.A8Q268"/>
<dbReference type="GO" id="GO:0032259">
    <property type="term" value="P:methylation"/>
    <property type="evidence" value="ECO:0007669"/>
    <property type="project" value="UniProtKB-KW"/>
</dbReference>
<dbReference type="GO" id="GO:0004799">
    <property type="term" value="F:thymidylate synthase activity"/>
    <property type="evidence" value="ECO:0007669"/>
    <property type="project" value="UniProtKB-EC"/>
</dbReference>
<dbReference type="FunFam" id="3.30.572.10:FF:000013">
    <property type="entry name" value="Thymidylate synthase"/>
    <property type="match status" value="1"/>
</dbReference>
<dbReference type="NCBIfam" id="TIGR03284">
    <property type="entry name" value="thym_sym"/>
    <property type="match status" value="1"/>
</dbReference>
<dbReference type="SMART" id="SM00855">
    <property type="entry name" value="PGAM"/>
    <property type="match status" value="1"/>
</dbReference>
<dbReference type="GO" id="GO:0005739">
    <property type="term" value="C:mitochondrion"/>
    <property type="evidence" value="ECO:0007669"/>
    <property type="project" value="TreeGrafter"/>
</dbReference>
<dbReference type="PRINTS" id="PR00108">
    <property type="entry name" value="THYMDSNTHASE"/>
</dbReference>
<dbReference type="SUPFAM" id="SSF55831">
    <property type="entry name" value="Thymidylate synthase/dCMP hydroxymethylase"/>
    <property type="match status" value="1"/>
</dbReference>
<keyword evidence="12" id="KW-1185">Reference proteome</keyword>
<feature type="binding site" evidence="7">
    <location>
        <begin position="21"/>
        <end position="22"/>
    </location>
    <ligand>
        <name>substrate</name>
    </ligand>
</feature>
<dbReference type="InterPro" id="IPR036926">
    <property type="entry name" value="Thymidate_synth/dCMP_Mease_sf"/>
</dbReference>
<dbReference type="GO" id="GO:0005829">
    <property type="term" value="C:cytosol"/>
    <property type="evidence" value="ECO:0007669"/>
    <property type="project" value="TreeGrafter"/>
</dbReference>
<dbReference type="PANTHER" id="PTHR11548">
    <property type="entry name" value="THYMIDYLATE SYNTHASE 1"/>
    <property type="match status" value="1"/>
</dbReference>
<protein>
    <recommendedName>
        <fullName evidence="2">thymidylate synthase</fullName>
        <ecNumber evidence="2">2.1.1.45</ecNumber>
    </recommendedName>
</protein>
<evidence type="ECO:0000256" key="9">
    <source>
        <dbReference type="SAM" id="MobiDB-lite"/>
    </source>
</evidence>
<comment type="pathway">
    <text evidence="1">Pyrimidine metabolism; dTTP biosynthesis.</text>
</comment>
<comment type="caution">
    <text evidence="11">The sequence shown here is derived from an EMBL/GenBank/DDBJ whole genome shotgun (WGS) entry which is preliminary data.</text>
</comment>
<dbReference type="GO" id="GO:0006231">
    <property type="term" value="P:dTMP biosynthetic process"/>
    <property type="evidence" value="ECO:0007669"/>
    <property type="project" value="InterPro"/>
</dbReference>
<evidence type="ECO:0000313" key="12">
    <source>
        <dbReference type="Proteomes" id="UP000008837"/>
    </source>
</evidence>
<dbReference type="PROSITE" id="PS00091">
    <property type="entry name" value="THYMIDYLATE_SYNTHASE"/>
    <property type="match status" value="1"/>
</dbReference>
<dbReference type="InterPro" id="IPR020940">
    <property type="entry name" value="Thymidylate_synthase_AS"/>
</dbReference>
<feature type="active site" evidence="8">
    <location>
        <position position="406"/>
    </location>
</feature>
<evidence type="ECO:0000256" key="8">
    <source>
        <dbReference type="PROSITE-ProRule" id="PRU10016"/>
    </source>
</evidence>
<keyword evidence="5" id="KW-0545">Nucleotide biosynthesis</keyword>
<evidence type="ECO:0000256" key="2">
    <source>
        <dbReference type="ARBA" id="ARBA00011947"/>
    </source>
</evidence>
<dbReference type="CDD" id="cd00351">
    <property type="entry name" value="TS_Pyrimidine_HMase"/>
    <property type="match status" value="1"/>
</dbReference>
<dbReference type="OMA" id="DCREWDY"/>
<dbReference type="InParanoid" id="A8Q268"/>
<comment type="catalytic activity">
    <reaction evidence="6">
        <text>dUMP + (6R)-5,10-methylene-5,6,7,8-tetrahydrofolate = 7,8-dihydrofolate + dTMP</text>
        <dbReference type="Rhea" id="RHEA:12104"/>
        <dbReference type="ChEBI" id="CHEBI:15636"/>
        <dbReference type="ChEBI" id="CHEBI:57451"/>
        <dbReference type="ChEBI" id="CHEBI:63528"/>
        <dbReference type="ChEBI" id="CHEBI:246422"/>
        <dbReference type="EC" id="2.1.1.45"/>
    </reaction>
</comment>
<evidence type="ECO:0000256" key="3">
    <source>
        <dbReference type="ARBA" id="ARBA00022603"/>
    </source>
</evidence>
<dbReference type="InterPro" id="IPR045097">
    <property type="entry name" value="Thymidate_synth/dCMP_Mease"/>
</dbReference>
<keyword evidence="4" id="KW-0808">Transferase</keyword>
<dbReference type="PANTHER" id="PTHR11548:SF2">
    <property type="entry name" value="THYMIDYLATE SYNTHASE"/>
    <property type="match status" value="1"/>
</dbReference>
<dbReference type="Gene3D" id="3.30.572.10">
    <property type="entry name" value="Thymidylate synthase/dCMP hydroxymethylase domain"/>
    <property type="match status" value="1"/>
</dbReference>
<dbReference type="Gene3D" id="3.40.50.1240">
    <property type="entry name" value="Phosphoglycerate mutase-like"/>
    <property type="match status" value="1"/>
</dbReference>
<dbReference type="EMBL" id="AAYY01000007">
    <property type="protein sequence ID" value="EDP43485.1"/>
    <property type="molecule type" value="Genomic_DNA"/>
</dbReference>
<dbReference type="Pfam" id="PF00303">
    <property type="entry name" value="Thymidylat_synt"/>
    <property type="match status" value="1"/>
</dbReference>
<dbReference type="Pfam" id="PF00300">
    <property type="entry name" value="His_Phos_1"/>
    <property type="match status" value="1"/>
</dbReference>
<proteinExistence type="inferred from homology"/>
<dbReference type="RefSeq" id="XP_001730699.1">
    <property type="nucleotide sequence ID" value="XM_001730647.1"/>
</dbReference>
<evidence type="ECO:0000256" key="6">
    <source>
        <dbReference type="ARBA" id="ARBA00047344"/>
    </source>
</evidence>
<dbReference type="HAMAP" id="MF_00008">
    <property type="entry name" value="Thymidy_synth_bact"/>
    <property type="match status" value="1"/>
</dbReference>
<evidence type="ECO:0000256" key="7">
    <source>
        <dbReference type="PIRSR" id="PIRSR613078-2"/>
    </source>
</evidence>
<dbReference type="SUPFAM" id="SSF53254">
    <property type="entry name" value="Phosphoglycerate mutase-like"/>
    <property type="match status" value="1"/>
</dbReference>
<evidence type="ECO:0000256" key="1">
    <source>
        <dbReference type="ARBA" id="ARBA00004992"/>
    </source>
</evidence>
<accession>A8Q268</accession>
<dbReference type="InterPro" id="IPR029033">
    <property type="entry name" value="His_PPase_superfam"/>
</dbReference>
<reference evidence="11 12" key="1">
    <citation type="journal article" date="2007" name="Proc. Natl. Acad. Sci. U.S.A.">
        <title>Dandruff-associated Malassezia genomes reveal convergent and divergent virulence traits shared with plant and human fungal pathogens.</title>
        <authorList>
            <person name="Xu J."/>
            <person name="Saunders C.W."/>
            <person name="Hu P."/>
            <person name="Grant R.A."/>
            <person name="Boekhout T."/>
            <person name="Kuramae E.E."/>
            <person name="Kronstad J.W."/>
            <person name="Deangelis Y.M."/>
            <person name="Reeder N.L."/>
            <person name="Johnstone K.R."/>
            <person name="Leland M."/>
            <person name="Fieno A.M."/>
            <person name="Begley W.M."/>
            <person name="Sun Y."/>
            <person name="Lacey M.P."/>
            <person name="Chaudhary T."/>
            <person name="Keough T."/>
            <person name="Chu L."/>
            <person name="Sears R."/>
            <person name="Yuan B."/>
            <person name="Dawson T.L.Jr."/>
        </authorList>
    </citation>
    <scope>NUCLEOTIDE SEQUENCE [LARGE SCALE GENOMIC DNA]</scope>
    <source>
        <strain evidence="12">ATCC MYA-4612 / CBS 7966</strain>
    </source>
</reference>
<dbReference type="EC" id="2.1.1.45" evidence="2"/>
<dbReference type="Proteomes" id="UP000008837">
    <property type="component" value="Unassembled WGS sequence"/>
</dbReference>
<dbReference type="InterPro" id="IPR000398">
    <property type="entry name" value="Thymidylate_synthase"/>
</dbReference>
<feature type="domain" description="Thymidylate synthase/dCMP hydroxymethylase" evidence="10">
    <location>
        <begin position="240"/>
        <end position="535"/>
    </location>
</feature>
<dbReference type="InterPro" id="IPR023451">
    <property type="entry name" value="Thymidate_synth/dCMP_Mease_dom"/>
</dbReference>
<evidence type="ECO:0000259" key="10">
    <source>
        <dbReference type="Pfam" id="PF00303"/>
    </source>
</evidence>
<name>A8Q268_MALGO</name>
<gene>
    <name evidence="11" type="ORF">MGL_2153</name>
</gene>
<dbReference type="GeneID" id="5855005"/>
<evidence type="ECO:0000256" key="4">
    <source>
        <dbReference type="ARBA" id="ARBA00022679"/>
    </source>
</evidence>
<dbReference type="OrthoDB" id="766at2759"/>
<keyword evidence="3" id="KW-0489">Methyltransferase</keyword>
<dbReference type="UniPathway" id="UPA00575"/>
<sequence length="535" mass="60286">MPRLVLIRHGVTEWSKCGKHTGRTDLPLLEEGMAEASQFGDQLVGFSNDAILCPSRIGHILRSPRQRCAQTLECVLGNDKQRQLLGLPDVKVLDDCREWDYGAYEGITTVHIRQSVPEWNIYEHGTPDHETDPNLPGESPQQISERADRVVRCIRAMHQSTRKDVVLFTHGHFSSVLIGRFLGLSMHLSKAVTMGTTGTAILTYTHHTFNEPVLGGLLSPNFDVQSNSVAVRGKVHEEYQYLNLVSSIIRHGEIRADRTGTGTIAQFAPTRTLKFDLSGGKLPLLTTKRVFFRGVLEELLWFIAGCTDAKRLSERDVHIWDGNGSLEFLQRRGLSHRREGDLGPIYGFQWRHFGAKYIDADTDYTGQGVDQLAQVIHQIRHNPADRRILLCAWNPADLDSMALPPCHILCQFFVSMPTTDAMSKGQRPRLKCQMYQRSCDLGLGVPFNIASYSLLTHFIAAVTDCEAAEFTLVMGDAHVYLDHVHPLQEQLRRTPRAFPTVHIRRNVTSIDEIRPDDVQLLNYSPHGKINMQMSV</sequence>
<dbReference type="InterPro" id="IPR013078">
    <property type="entry name" value="His_Pase_superF_clade-1"/>
</dbReference>
<evidence type="ECO:0000313" key="11">
    <source>
        <dbReference type="EMBL" id="EDP43485.1"/>
    </source>
</evidence>
<dbReference type="GO" id="GO:0006235">
    <property type="term" value="P:dTTP biosynthetic process"/>
    <property type="evidence" value="ECO:0007669"/>
    <property type="project" value="UniProtKB-UniPathway"/>
</dbReference>
<organism evidence="11 12">
    <name type="scientific">Malassezia globosa (strain ATCC MYA-4612 / CBS 7966)</name>
    <name type="common">Dandruff-associated fungus</name>
    <dbReference type="NCBI Taxonomy" id="425265"/>
    <lineage>
        <taxon>Eukaryota</taxon>
        <taxon>Fungi</taxon>
        <taxon>Dikarya</taxon>
        <taxon>Basidiomycota</taxon>
        <taxon>Ustilaginomycotina</taxon>
        <taxon>Malasseziomycetes</taxon>
        <taxon>Malasseziales</taxon>
        <taxon>Malasseziaceae</taxon>
        <taxon>Malassezia</taxon>
    </lineage>
</organism>
<feature type="region of interest" description="Disordered" evidence="9">
    <location>
        <begin position="122"/>
        <end position="142"/>
    </location>
</feature>
<evidence type="ECO:0000256" key="5">
    <source>
        <dbReference type="ARBA" id="ARBA00022727"/>
    </source>
</evidence>